<comment type="similarity">
    <text evidence="1">Belongs to the leucine-binding protein family.</text>
</comment>
<dbReference type="SUPFAM" id="SSF53822">
    <property type="entry name" value="Periplasmic binding protein-like I"/>
    <property type="match status" value="1"/>
</dbReference>
<dbReference type="CDD" id="cd06343">
    <property type="entry name" value="PBP1_ABC_ligand_binding-like"/>
    <property type="match status" value="1"/>
</dbReference>
<dbReference type="InterPro" id="IPR028081">
    <property type="entry name" value="Leu-bd"/>
</dbReference>
<protein>
    <submittedName>
        <fullName evidence="6">ABC-type branched-chain amino acid transport system, substrate-binding protein</fullName>
    </submittedName>
</protein>
<proteinExistence type="inferred from homology"/>
<dbReference type="PANTHER" id="PTHR47235:SF1">
    <property type="entry name" value="BLR6548 PROTEIN"/>
    <property type="match status" value="1"/>
</dbReference>
<evidence type="ECO:0000313" key="6">
    <source>
        <dbReference type="EMBL" id="SDI64310.1"/>
    </source>
</evidence>
<dbReference type="PROSITE" id="PS51257">
    <property type="entry name" value="PROKAR_LIPOPROTEIN"/>
    <property type="match status" value="1"/>
</dbReference>
<feature type="domain" description="Leucine-binding protein" evidence="5">
    <location>
        <begin position="56"/>
        <end position="395"/>
    </location>
</feature>
<accession>A0A1G8MAC0</accession>
<feature type="chain" id="PRO_5038675307" evidence="4">
    <location>
        <begin position="19"/>
        <end position="420"/>
    </location>
</feature>
<reference evidence="6 7" key="1">
    <citation type="submission" date="2016-10" db="EMBL/GenBank/DDBJ databases">
        <authorList>
            <person name="de Groot N.N."/>
        </authorList>
    </citation>
    <scope>NUCLEOTIDE SEQUENCE [LARGE SCALE GENOMIC DNA]</scope>
    <source>
        <strain evidence="6 7">CGMCC 1.5058</strain>
    </source>
</reference>
<evidence type="ECO:0000256" key="3">
    <source>
        <dbReference type="SAM" id="MobiDB-lite"/>
    </source>
</evidence>
<gene>
    <name evidence="6" type="ORF">SAMN05421804_103316</name>
</gene>
<dbReference type="RefSeq" id="WP_031574831.1">
    <property type="nucleotide sequence ID" value="NZ_FNDZ01000003.1"/>
</dbReference>
<evidence type="ECO:0000256" key="1">
    <source>
        <dbReference type="ARBA" id="ARBA00010062"/>
    </source>
</evidence>
<keyword evidence="2 4" id="KW-0732">Signal</keyword>
<dbReference type="EMBL" id="FNDZ01000003">
    <property type="protein sequence ID" value="SDI64310.1"/>
    <property type="molecule type" value="Genomic_DNA"/>
</dbReference>
<dbReference type="Gene3D" id="3.40.50.2300">
    <property type="match status" value="2"/>
</dbReference>
<evidence type="ECO:0000313" key="7">
    <source>
        <dbReference type="Proteomes" id="UP000183255"/>
    </source>
</evidence>
<dbReference type="Proteomes" id="UP000183255">
    <property type="component" value="Unassembled WGS sequence"/>
</dbReference>
<feature type="signal peptide" evidence="4">
    <location>
        <begin position="1"/>
        <end position="18"/>
    </location>
</feature>
<dbReference type="Pfam" id="PF13458">
    <property type="entry name" value="Peripla_BP_6"/>
    <property type="match status" value="1"/>
</dbReference>
<evidence type="ECO:0000256" key="4">
    <source>
        <dbReference type="SAM" id="SignalP"/>
    </source>
</evidence>
<evidence type="ECO:0000256" key="2">
    <source>
        <dbReference type="ARBA" id="ARBA00022729"/>
    </source>
</evidence>
<name>A0A1G8MAC0_9CLOT</name>
<dbReference type="AlphaFoldDB" id="A0A1G8MAC0"/>
<feature type="compositionally biased region" description="Low complexity" evidence="3">
    <location>
        <begin position="28"/>
        <end position="37"/>
    </location>
</feature>
<dbReference type="InterPro" id="IPR028082">
    <property type="entry name" value="Peripla_BP_I"/>
</dbReference>
<organism evidence="6 7">
    <name type="scientific">Proteiniclasticum ruminis</name>
    <dbReference type="NCBI Taxonomy" id="398199"/>
    <lineage>
        <taxon>Bacteria</taxon>
        <taxon>Bacillati</taxon>
        <taxon>Bacillota</taxon>
        <taxon>Clostridia</taxon>
        <taxon>Eubacteriales</taxon>
        <taxon>Clostridiaceae</taxon>
        <taxon>Proteiniclasticum</taxon>
    </lineage>
</organism>
<sequence>MKKIIAMLASLAIVASFAACGAKEETPETPGTPGTETPVEKPEDEEPAQGVFDDKIIVGNSAATSGNYAPVGVPFNAGIEAYFKMINEAGGVNGRKIEFKHIDDEFDPVKGKAALSTLVEDEKIFALVGHFGTPVVGATIEDVKEYGIPAVYFATGIGQLYNDKAEGKDRGIFPVQPIYQTEGQIMVARAVGDFEAKKIGVIYTNDDAGKDLFAGVEAKAKELGVEIVAEQVAAGATDVSSAVTSIKNANVDFVIGAAIQATIPTIVKELAAQNVNKDLITTYVNVSPVISEAVINEINGKFDVYGLGWVDLVANADSLAAFAEWAPDYATNVYAMTGWIAGHFFVEGLKRVEGTVTWDKYMDALESAPIKNPFGGEINYAGGLRAGTQEMNLSKVGLVENAPGWVPVDGLQSMDSLLGK</sequence>
<feature type="region of interest" description="Disordered" evidence="3">
    <location>
        <begin position="23"/>
        <end position="49"/>
    </location>
</feature>
<evidence type="ECO:0000259" key="5">
    <source>
        <dbReference type="Pfam" id="PF13458"/>
    </source>
</evidence>
<dbReference type="PANTHER" id="PTHR47235">
    <property type="entry name" value="BLR6548 PROTEIN"/>
    <property type="match status" value="1"/>
</dbReference>